<reference evidence="1 2" key="1">
    <citation type="journal article" date="2018" name="Nat. Ecol. Evol.">
        <title>Pezizomycetes genomes reveal the molecular basis of ectomycorrhizal truffle lifestyle.</title>
        <authorList>
            <person name="Murat C."/>
            <person name="Payen T."/>
            <person name="Noel B."/>
            <person name="Kuo A."/>
            <person name="Morin E."/>
            <person name="Chen J."/>
            <person name="Kohler A."/>
            <person name="Krizsan K."/>
            <person name="Balestrini R."/>
            <person name="Da Silva C."/>
            <person name="Montanini B."/>
            <person name="Hainaut M."/>
            <person name="Levati E."/>
            <person name="Barry K.W."/>
            <person name="Belfiori B."/>
            <person name="Cichocki N."/>
            <person name="Clum A."/>
            <person name="Dockter R.B."/>
            <person name="Fauchery L."/>
            <person name="Guy J."/>
            <person name="Iotti M."/>
            <person name="Le Tacon F."/>
            <person name="Lindquist E.A."/>
            <person name="Lipzen A."/>
            <person name="Malagnac F."/>
            <person name="Mello A."/>
            <person name="Molinier V."/>
            <person name="Miyauchi S."/>
            <person name="Poulain J."/>
            <person name="Riccioni C."/>
            <person name="Rubini A."/>
            <person name="Sitrit Y."/>
            <person name="Splivallo R."/>
            <person name="Traeger S."/>
            <person name="Wang M."/>
            <person name="Zifcakova L."/>
            <person name="Wipf D."/>
            <person name="Zambonelli A."/>
            <person name="Paolocci F."/>
            <person name="Nowrousian M."/>
            <person name="Ottonello S."/>
            <person name="Baldrian P."/>
            <person name="Spatafora J.W."/>
            <person name="Henrissat B."/>
            <person name="Nagy L.G."/>
            <person name="Aury J.M."/>
            <person name="Wincker P."/>
            <person name="Grigoriev I.V."/>
            <person name="Bonfante P."/>
            <person name="Martin F.M."/>
        </authorList>
    </citation>
    <scope>NUCLEOTIDE SEQUENCE [LARGE SCALE GENOMIC DNA]</scope>
    <source>
        <strain evidence="1 2">RN42</strain>
    </source>
</reference>
<dbReference type="AlphaFoldDB" id="A0A3N4HHS1"/>
<protein>
    <submittedName>
        <fullName evidence="1">Uncharacterized protein</fullName>
    </submittedName>
</protein>
<gene>
    <name evidence="1" type="ORF">BJ508DRAFT_343381</name>
</gene>
<organism evidence="1 2">
    <name type="scientific">Ascobolus immersus RN42</name>
    <dbReference type="NCBI Taxonomy" id="1160509"/>
    <lineage>
        <taxon>Eukaryota</taxon>
        <taxon>Fungi</taxon>
        <taxon>Dikarya</taxon>
        <taxon>Ascomycota</taxon>
        <taxon>Pezizomycotina</taxon>
        <taxon>Pezizomycetes</taxon>
        <taxon>Pezizales</taxon>
        <taxon>Ascobolaceae</taxon>
        <taxon>Ascobolus</taxon>
    </lineage>
</organism>
<accession>A0A3N4HHS1</accession>
<proteinExistence type="predicted"/>
<evidence type="ECO:0000313" key="2">
    <source>
        <dbReference type="Proteomes" id="UP000275078"/>
    </source>
</evidence>
<sequence>MWRQWTGTGSRLYQDVLQLLVDSIPVVISDTGQLQSNNFTLRGLSNIRSPDNRQYNLKSAETSPKDMAKSISSGNWFISRFGQQLVGLLERGYRILQIQSSTLPSLLSLATTPKEDLSFRRTRSRNTTILSTRPDAYLSYREDERHDMSRHVQTDEPIWERGDESPTAPPLANFTGPGHPVILSPPIRSEALANPIELVKELEQHKEEVHRFSFKPAETNLERALSKRGANPVDQEGRDKGCNPMAWGGNESALHAQDHLQDVPQRGNFSLPEPEKAAHNTIQDVPFDSPMEETDDAVQQPDNHCFRCIFFPPKQPFEIVAYQCEFSTSSMAELAVHRYNVHHKSGQAFLCIAPLLEGGRLCERDFGTDSLASFIRHLIGSTLHKHPVYHDADLPEPVVVRSKDGHSDTFLCRHKKCPDRYKGAPRKFSSEESYYDHWKRYFYCGMAKGCYNGISAAIGTQNEGPEETSHHALGEMIDSHADPGNDPKGNDASCNSHLSEGRNFLQHLKDIHRLDYSKPEIEPLVWLGLVEEYSDKWLRYWMNLSAA</sequence>
<keyword evidence="2" id="KW-1185">Reference proteome</keyword>
<dbReference type="Proteomes" id="UP000275078">
    <property type="component" value="Unassembled WGS sequence"/>
</dbReference>
<evidence type="ECO:0000313" key="1">
    <source>
        <dbReference type="EMBL" id="RPA72298.1"/>
    </source>
</evidence>
<name>A0A3N4HHS1_ASCIM</name>
<dbReference type="EMBL" id="ML119868">
    <property type="protein sequence ID" value="RPA72298.1"/>
    <property type="molecule type" value="Genomic_DNA"/>
</dbReference>